<gene>
    <name evidence="2" type="ORF">ACFQZW_11540</name>
</gene>
<dbReference type="RefSeq" id="WP_386783149.1">
    <property type="nucleotide sequence ID" value="NZ_JBHTIC010000017.1"/>
</dbReference>
<sequence length="184" mass="21070">MKKAIVILLMLISINNYSQDINDLKEYISEIIDSNDPTGSYDNYAMFDNDVLKIHAEGLIGRSITHLEFKNLFIYGFEFHNSLDKSGVILFSQAEIIDIRGISKVSTTRVSDKNRYYFKISLYIKPNYLKVKYEESRSSGSKNSNIDKLEILISDNEDASVKIKKAFLKLGEILGLKIKDGDYF</sequence>
<evidence type="ECO:0000313" key="2">
    <source>
        <dbReference type="EMBL" id="MFD0762715.1"/>
    </source>
</evidence>
<keyword evidence="1" id="KW-0732">Signal</keyword>
<comment type="caution">
    <text evidence="2">The sequence shown here is derived from an EMBL/GenBank/DDBJ whole genome shotgun (WGS) entry which is preliminary data.</text>
</comment>
<reference evidence="3" key="1">
    <citation type="journal article" date="2019" name="Int. J. Syst. Evol. Microbiol.">
        <title>The Global Catalogue of Microorganisms (GCM) 10K type strain sequencing project: providing services to taxonomists for standard genome sequencing and annotation.</title>
        <authorList>
            <consortium name="The Broad Institute Genomics Platform"/>
            <consortium name="The Broad Institute Genome Sequencing Center for Infectious Disease"/>
            <person name="Wu L."/>
            <person name="Ma J."/>
        </authorList>
    </citation>
    <scope>NUCLEOTIDE SEQUENCE [LARGE SCALE GENOMIC DNA]</scope>
    <source>
        <strain evidence="3">CCUG 60022</strain>
    </source>
</reference>
<protein>
    <recommendedName>
        <fullName evidence="4">DUF4468 domain-containing protein</fullName>
    </recommendedName>
</protein>
<proteinExistence type="predicted"/>
<feature type="signal peptide" evidence="1">
    <location>
        <begin position="1"/>
        <end position="18"/>
    </location>
</feature>
<accession>A0ABW2ZC14</accession>
<keyword evidence="3" id="KW-1185">Reference proteome</keyword>
<evidence type="ECO:0008006" key="4">
    <source>
        <dbReference type="Google" id="ProtNLM"/>
    </source>
</evidence>
<organism evidence="2 3">
    <name type="scientific">Lutibacter aestuarii</name>
    <dbReference type="NCBI Taxonomy" id="861111"/>
    <lineage>
        <taxon>Bacteria</taxon>
        <taxon>Pseudomonadati</taxon>
        <taxon>Bacteroidota</taxon>
        <taxon>Flavobacteriia</taxon>
        <taxon>Flavobacteriales</taxon>
        <taxon>Flavobacteriaceae</taxon>
        <taxon>Lutibacter</taxon>
    </lineage>
</organism>
<name>A0ABW2ZC14_9FLAO</name>
<dbReference type="EMBL" id="JBHTIC010000017">
    <property type="protein sequence ID" value="MFD0762715.1"/>
    <property type="molecule type" value="Genomic_DNA"/>
</dbReference>
<evidence type="ECO:0000256" key="1">
    <source>
        <dbReference type="SAM" id="SignalP"/>
    </source>
</evidence>
<feature type="chain" id="PRO_5046754083" description="DUF4468 domain-containing protein" evidence="1">
    <location>
        <begin position="19"/>
        <end position="184"/>
    </location>
</feature>
<evidence type="ECO:0000313" key="3">
    <source>
        <dbReference type="Proteomes" id="UP001597032"/>
    </source>
</evidence>
<dbReference type="Proteomes" id="UP001597032">
    <property type="component" value="Unassembled WGS sequence"/>
</dbReference>